<dbReference type="EMBL" id="PHHE01000001">
    <property type="protein sequence ID" value="PKA72892.1"/>
    <property type="molecule type" value="Genomic_DNA"/>
</dbReference>
<feature type="transmembrane region" description="Helical" evidence="2">
    <location>
        <begin position="63"/>
        <end position="85"/>
    </location>
</feature>
<evidence type="ECO:0000313" key="4">
    <source>
        <dbReference type="Proteomes" id="UP000232455"/>
    </source>
</evidence>
<sequence length="241" mass="26743">MQMDNVKQRSGWKWFKWLAAATLVPVLGIPATKLAESYYDVSLFSSMFVAVGVWLSQTIPVHLWLFWVVTIVSTLLGAFGVWSFLDRRHQVGLAKAEQEKAFARAREAIAKLKTANSELDAAKLALGVARTELDSAGIELDAANTKIAELQNPALPPMTEDQDKVIAVIATYDSEGKECSASEFPSRIGLNLLEADGAMDVLEARKLIEFQYYNGRRYVTLTAKGRAYVLHADFWMPPMPS</sequence>
<feature type="coiled-coil region" evidence="1">
    <location>
        <begin position="95"/>
        <end position="125"/>
    </location>
</feature>
<keyword evidence="1" id="KW-0175">Coiled coil</keyword>
<organism evidence="3 4">
    <name type="scientific">Pseudomonas baetica</name>
    <dbReference type="NCBI Taxonomy" id="674054"/>
    <lineage>
        <taxon>Bacteria</taxon>
        <taxon>Pseudomonadati</taxon>
        <taxon>Pseudomonadota</taxon>
        <taxon>Gammaproteobacteria</taxon>
        <taxon>Pseudomonadales</taxon>
        <taxon>Pseudomonadaceae</taxon>
        <taxon>Pseudomonas</taxon>
    </lineage>
</organism>
<keyword evidence="4" id="KW-1185">Reference proteome</keyword>
<accession>A0ABX4Q7X3</accession>
<gene>
    <name evidence="3" type="ORF">ATI02_5993</name>
</gene>
<keyword evidence="2" id="KW-1133">Transmembrane helix</keyword>
<evidence type="ECO:0000256" key="2">
    <source>
        <dbReference type="SAM" id="Phobius"/>
    </source>
</evidence>
<name>A0ABX4Q7X3_9PSED</name>
<keyword evidence="2" id="KW-0472">Membrane</keyword>
<reference evidence="3 4" key="1">
    <citation type="submission" date="2017-11" db="EMBL/GenBank/DDBJ databases">
        <title>Genome sequencing of a diverse group of Pseudomonas species.</title>
        <authorList>
            <person name="Loper J."/>
        </authorList>
    </citation>
    <scope>NUCLEOTIDE SEQUENCE [LARGE SCALE GENOMIC DNA]</scope>
    <source>
        <strain evidence="3 4">LMG 25716</strain>
    </source>
</reference>
<protein>
    <submittedName>
        <fullName evidence="3">Uncharacterized protein</fullName>
    </submittedName>
</protein>
<evidence type="ECO:0000256" key="1">
    <source>
        <dbReference type="SAM" id="Coils"/>
    </source>
</evidence>
<comment type="caution">
    <text evidence="3">The sequence shown here is derived from an EMBL/GenBank/DDBJ whole genome shotgun (WGS) entry which is preliminary data.</text>
</comment>
<proteinExistence type="predicted"/>
<evidence type="ECO:0000313" key="3">
    <source>
        <dbReference type="EMBL" id="PKA72892.1"/>
    </source>
</evidence>
<dbReference type="Proteomes" id="UP000232455">
    <property type="component" value="Unassembled WGS sequence"/>
</dbReference>
<keyword evidence="2" id="KW-0812">Transmembrane</keyword>